<evidence type="ECO:0000256" key="5">
    <source>
        <dbReference type="ARBA" id="ARBA00022723"/>
    </source>
</evidence>
<dbReference type="PANTHER" id="PTHR46300:SF7">
    <property type="entry name" value="P450, PUTATIVE (EUROFUNG)-RELATED"/>
    <property type="match status" value="1"/>
</dbReference>
<evidence type="ECO:0000256" key="9">
    <source>
        <dbReference type="PIRSR" id="PIRSR602401-1"/>
    </source>
</evidence>
<dbReference type="CDD" id="cd11065">
    <property type="entry name" value="CYP64-like"/>
    <property type="match status" value="1"/>
</dbReference>
<dbReference type="SUPFAM" id="SSF48264">
    <property type="entry name" value="Cytochrome P450"/>
    <property type="match status" value="1"/>
</dbReference>
<dbReference type="InterPro" id="IPR002401">
    <property type="entry name" value="Cyt_P450_E_grp-I"/>
</dbReference>
<keyword evidence="6 10" id="KW-0560">Oxidoreductase</keyword>
<dbReference type="InterPro" id="IPR001128">
    <property type="entry name" value="Cyt_P450"/>
</dbReference>
<dbReference type="GO" id="GO:0005506">
    <property type="term" value="F:iron ion binding"/>
    <property type="evidence" value="ECO:0007669"/>
    <property type="project" value="InterPro"/>
</dbReference>
<dbReference type="Proteomes" id="UP000054007">
    <property type="component" value="Unassembled WGS sequence"/>
</dbReference>
<dbReference type="PRINTS" id="PR00385">
    <property type="entry name" value="P450"/>
</dbReference>
<dbReference type="PANTHER" id="PTHR46300">
    <property type="entry name" value="P450, PUTATIVE (EUROFUNG)-RELATED-RELATED"/>
    <property type="match status" value="1"/>
</dbReference>
<evidence type="ECO:0000313" key="12">
    <source>
        <dbReference type="Proteomes" id="UP000054007"/>
    </source>
</evidence>
<evidence type="ECO:0000256" key="8">
    <source>
        <dbReference type="ARBA" id="ARBA00023033"/>
    </source>
</evidence>
<evidence type="ECO:0000256" key="2">
    <source>
        <dbReference type="ARBA" id="ARBA00005179"/>
    </source>
</evidence>
<dbReference type="PRINTS" id="PR00463">
    <property type="entry name" value="EP450I"/>
</dbReference>
<dbReference type="Pfam" id="PF00067">
    <property type="entry name" value="p450"/>
    <property type="match status" value="1"/>
</dbReference>
<reference evidence="11 12" key="1">
    <citation type="journal article" date="2015" name="Fungal Genet. Biol.">
        <title>Evolution of novel wood decay mechanisms in Agaricales revealed by the genome sequences of Fistulina hepatica and Cylindrobasidium torrendii.</title>
        <authorList>
            <person name="Floudas D."/>
            <person name="Held B.W."/>
            <person name="Riley R."/>
            <person name="Nagy L.G."/>
            <person name="Koehler G."/>
            <person name="Ransdell A.S."/>
            <person name="Younus H."/>
            <person name="Chow J."/>
            <person name="Chiniquy J."/>
            <person name="Lipzen A."/>
            <person name="Tritt A."/>
            <person name="Sun H."/>
            <person name="Haridas S."/>
            <person name="LaButti K."/>
            <person name="Ohm R.A."/>
            <person name="Kues U."/>
            <person name="Blanchette R.A."/>
            <person name="Grigoriev I.V."/>
            <person name="Minto R.E."/>
            <person name="Hibbett D.S."/>
        </authorList>
    </citation>
    <scope>NUCLEOTIDE SEQUENCE [LARGE SCALE GENOMIC DNA]</scope>
    <source>
        <strain evidence="11 12">FP15055 ss-10</strain>
    </source>
</reference>
<dbReference type="EMBL" id="KN880626">
    <property type="protein sequence ID" value="KIY64631.1"/>
    <property type="molecule type" value="Genomic_DNA"/>
</dbReference>
<sequence length="504" mass="56878">MFTSLYYIDWAVLAAALYFLVHMASKQTLSLPPGPKGYPIIGNLFDMPASKQWETFAKWGDRWGEVTSVTMFGKSYVILNSHRVAYALLDKRGTIYSDRPNLVMAGQLMGWNDISGLMSYGETLKNHRKMFHTLLGSRSTIRRFHPMEELEAAKFMLRLLETPEKRSAHIAQNVAALVLRITYGYEVKHEDDRMVRLVNDAMEELSVASTPGAFMVDLVPALQKVPEWFPGAEFKRTARKWKQDLHEMIDAPFDYVKKAISKGEAEESFVSGILRQIQDGEGFTERDLKWTAGAVFAAGGDTTVAALDAFFLLMMLNPDVQKKAQAEIDSVTRGERLPTFSDMEDLPYVHALTKELVRFHPVAPIGIPHQTSEDDIYEGHFIPKGSIIMANIWKMTHDPALYSNPEKFDPTRFMGPNPELDPREVSFGFGRRACPGRLLAQATLFIVCSMSLSLFDMRPIKGDSPKFIIEHGSVSHPYAYKCDIVPRGSRQRVAELLSHHIHSA</sequence>
<dbReference type="Gene3D" id="1.10.630.10">
    <property type="entry name" value="Cytochrome P450"/>
    <property type="match status" value="1"/>
</dbReference>
<evidence type="ECO:0000256" key="10">
    <source>
        <dbReference type="RuleBase" id="RU000461"/>
    </source>
</evidence>
<comment type="similarity">
    <text evidence="3 10">Belongs to the cytochrome P450 family.</text>
</comment>
<dbReference type="InterPro" id="IPR017972">
    <property type="entry name" value="Cyt_P450_CS"/>
</dbReference>
<dbReference type="AlphaFoldDB" id="A0A0D7B529"/>
<evidence type="ECO:0000256" key="7">
    <source>
        <dbReference type="ARBA" id="ARBA00023004"/>
    </source>
</evidence>
<evidence type="ECO:0000313" key="11">
    <source>
        <dbReference type="EMBL" id="KIY64631.1"/>
    </source>
</evidence>
<keyword evidence="4 9" id="KW-0349">Heme</keyword>
<dbReference type="PROSITE" id="PS00086">
    <property type="entry name" value="CYTOCHROME_P450"/>
    <property type="match status" value="1"/>
</dbReference>
<keyword evidence="8 10" id="KW-0503">Monooxygenase</keyword>
<dbReference type="GO" id="GO:0016705">
    <property type="term" value="F:oxidoreductase activity, acting on paired donors, with incorporation or reduction of molecular oxygen"/>
    <property type="evidence" value="ECO:0007669"/>
    <property type="project" value="InterPro"/>
</dbReference>
<evidence type="ECO:0000256" key="3">
    <source>
        <dbReference type="ARBA" id="ARBA00010617"/>
    </source>
</evidence>
<comment type="cofactor">
    <cofactor evidence="1 9">
        <name>heme</name>
        <dbReference type="ChEBI" id="CHEBI:30413"/>
    </cofactor>
</comment>
<feature type="binding site" description="axial binding residue" evidence="9">
    <location>
        <position position="434"/>
    </location>
    <ligand>
        <name>heme</name>
        <dbReference type="ChEBI" id="CHEBI:30413"/>
    </ligand>
    <ligandPart>
        <name>Fe</name>
        <dbReference type="ChEBI" id="CHEBI:18248"/>
    </ligandPart>
</feature>
<evidence type="ECO:0000256" key="1">
    <source>
        <dbReference type="ARBA" id="ARBA00001971"/>
    </source>
</evidence>
<keyword evidence="5 9" id="KW-0479">Metal-binding</keyword>
<keyword evidence="7 9" id="KW-0408">Iron</keyword>
<dbReference type="InterPro" id="IPR050364">
    <property type="entry name" value="Cytochrome_P450_fung"/>
</dbReference>
<comment type="pathway">
    <text evidence="2">Secondary metabolite biosynthesis.</text>
</comment>
<organism evidence="11 12">
    <name type="scientific">Cylindrobasidium torrendii FP15055 ss-10</name>
    <dbReference type="NCBI Taxonomy" id="1314674"/>
    <lineage>
        <taxon>Eukaryota</taxon>
        <taxon>Fungi</taxon>
        <taxon>Dikarya</taxon>
        <taxon>Basidiomycota</taxon>
        <taxon>Agaricomycotina</taxon>
        <taxon>Agaricomycetes</taxon>
        <taxon>Agaricomycetidae</taxon>
        <taxon>Agaricales</taxon>
        <taxon>Marasmiineae</taxon>
        <taxon>Physalacriaceae</taxon>
        <taxon>Cylindrobasidium</taxon>
    </lineage>
</organism>
<dbReference type="InterPro" id="IPR036396">
    <property type="entry name" value="Cyt_P450_sf"/>
</dbReference>
<name>A0A0D7B529_9AGAR</name>
<proteinExistence type="inferred from homology"/>
<accession>A0A0D7B529</accession>
<dbReference type="OrthoDB" id="2789670at2759"/>
<dbReference type="STRING" id="1314674.A0A0D7B529"/>
<evidence type="ECO:0000256" key="6">
    <source>
        <dbReference type="ARBA" id="ARBA00023002"/>
    </source>
</evidence>
<dbReference type="GO" id="GO:0020037">
    <property type="term" value="F:heme binding"/>
    <property type="evidence" value="ECO:0007669"/>
    <property type="project" value="InterPro"/>
</dbReference>
<evidence type="ECO:0000256" key="4">
    <source>
        <dbReference type="ARBA" id="ARBA00022617"/>
    </source>
</evidence>
<gene>
    <name evidence="11" type="ORF">CYLTODRAFT_492959</name>
</gene>
<protein>
    <submittedName>
        <fullName evidence="11">Cytochrome P450</fullName>
    </submittedName>
</protein>
<dbReference type="GO" id="GO:0004497">
    <property type="term" value="F:monooxygenase activity"/>
    <property type="evidence" value="ECO:0007669"/>
    <property type="project" value="UniProtKB-KW"/>
</dbReference>
<keyword evidence="12" id="KW-1185">Reference proteome</keyword>